<evidence type="ECO:0000256" key="2">
    <source>
        <dbReference type="ARBA" id="ARBA00022448"/>
    </source>
</evidence>
<evidence type="ECO:0000313" key="15">
    <source>
        <dbReference type="EMBL" id="MBP1937338.1"/>
    </source>
</evidence>
<dbReference type="PROSITE" id="PS51104">
    <property type="entry name" value="PTS_EIIC_TYPE_2"/>
    <property type="match status" value="1"/>
</dbReference>
<evidence type="ECO:0000256" key="1">
    <source>
        <dbReference type="ARBA" id="ARBA00004429"/>
    </source>
</evidence>
<evidence type="ECO:0000256" key="9">
    <source>
        <dbReference type="ARBA" id="ARBA00022777"/>
    </source>
</evidence>
<dbReference type="PROSITE" id="PS51099">
    <property type="entry name" value="PTS_EIIB_TYPE_2"/>
    <property type="match status" value="1"/>
</dbReference>
<accession>A0ABS4H464</accession>
<feature type="transmembrane region" description="Helical" evidence="12">
    <location>
        <begin position="137"/>
        <end position="158"/>
    </location>
</feature>
<organism evidence="15 16">
    <name type="scientific">Paenibacillus sediminis</name>
    <dbReference type="NCBI Taxonomy" id="664909"/>
    <lineage>
        <taxon>Bacteria</taxon>
        <taxon>Bacillati</taxon>
        <taxon>Bacillota</taxon>
        <taxon>Bacilli</taxon>
        <taxon>Bacillales</taxon>
        <taxon>Paenibacillaceae</taxon>
        <taxon>Paenibacillus</taxon>
    </lineage>
</organism>
<evidence type="ECO:0000313" key="16">
    <source>
        <dbReference type="Proteomes" id="UP001519273"/>
    </source>
</evidence>
<dbReference type="NCBIfam" id="TIGR00829">
    <property type="entry name" value="FRU"/>
    <property type="match status" value="1"/>
</dbReference>
<dbReference type="SUPFAM" id="SSF52794">
    <property type="entry name" value="PTS system IIB component-like"/>
    <property type="match status" value="1"/>
</dbReference>
<dbReference type="Pfam" id="PF02302">
    <property type="entry name" value="PTS_IIB"/>
    <property type="match status" value="1"/>
</dbReference>
<evidence type="ECO:0000256" key="5">
    <source>
        <dbReference type="ARBA" id="ARBA00022597"/>
    </source>
</evidence>
<dbReference type="InterPro" id="IPR003501">
    <property type="entry name" value="PTS_EIIB_2/3"/>
</dbReference>
<feature type="transmembrane region" description="Helical" evidence="12">
    <location>
        <begin position="243"/>
        <end position="265"/>
    </location>
</feature>
<feature type="transmembrane region" description="Helical" evidence="12">
    <location>
        <begin position="311"/>
        <end position="333"/>
    </location>
</feature>
<feature type="transmembrane region" description="Helical" evidence="12">
    <location>
        <begin position="428"/>
        <end position="448"/>
    </location>
</feature>
<dbReference type="EMBL" id="JAGGKP010000005">
    <property type="protein sequence ID" value="MBP1937338.1"/>
    <property type="molecule type" value="Genomic_DNA"/>
</dbReference>
<keyword evidence="3" id="KW-1003">Cell membrane</keyword>
<keyword evidence="7" id="KW-0598">Phosphotransferase system</keyword>
<gene>
    <name evidence="15" type="ORF">J2Z20_002233</name>
</gene>
<keyword evidence="9" id="KW-0418">Kinase</keyword>
<keyword evidence="5" id="KW-0762">Sugar transport</keyword>
<evidence type="ECO:0000259" key="13">
    <source>
        <dbReference type="PROSITE" id="PS51099"/>
    </source>
</evidence>
<feature type="transmembrane region" description="Helical" evidence="12">
    <location>
        <begin position="170"/>
        <end position="191"/>
    </location>
</feature>
<dbReference type="InterPro" id="IPR036095">
    <property type="entry name" value="PTS_EIIB-like_sf"/>
</dbReference>
<feature type="domain" description="PTS EIIB type-2" evidence="13">
    <location>
        <begin position="2"/>
        <end position="99"/>
    </location>
</feature>
<protein>
    <submittedName>
        <fullName evidence="15">PTS system fructose-specific IIC component</fullName>
    </submittedName>
</protein>
<dbReference type="RefSeq" id="WP_209849583.1">
    <property type="nucleotide sequence ID" value="NZ_CBCRVE010000005.1"/>
</dbReference>
<evidence type="ECO:0000256" key="3">
    <source>
        <dbReference type="ARBA" id="ARBA00022475"/>
    </source>
</evidence>
<feature type="transmembrane region" description="Helical" evidence="12">
    <location>
        <begin position="285"/>
        <end position="304"/>
    </location>
</feature>
<reference evidence="15 16" key="1">
    <citation type="submission" date="2021-03" db="EMBL/GenBank/DDBJ databases">
        <title>Genomic Encyclopedia of Type Strains, Phase IV (KMG-IV): sequencing the most valuable type-strain genomes for metagenomic binning, comparative biology and taxonomic classification.</title>
        <authorList>
            <person name="Goeker M."/>
        </authorList>
    </citation>
    <scope>NUCLEOTIDE SEQUENCE [LARGE SCALE GENOMIC DNA]</scope>
    <source>
        <strain evidence="15 16">DSM 23491</strain>
    </source>
</reference>
<evidence type="ECO:0000256" key="4">
    <source>
        <dbReference type="ARBA" id="ARBA00022553"/>
    </source>
</evidence>
<feature type="transmembrane region" description="Helical" evidence="12">
    <location>
        <begin position="387"/>
        <end position="408"/>
    </location>
</feature>
<keyword evidence="2" id="KW-0813">Transport</keyword>
<evidence type="ECO:0000256" key="11">
    <source>
        <dbReference type="ARBA" id="ARBA00023136"/>
    </source>
</evidence>
<name>A0ABS4H464_9BACL</name>
<dbReference type="InterPro" id="IPR006327">
    <property type="entry name" value="PTS_IIC_fruc"/>
</dbReference>
<feature type="transmembrane region" description="Helical" evidence="12">
    <location>
        <begin position="211"/>
        <end position="231"/>
    </location>
</feature>
<dbReference type="InterPro" id="IPR003353">
    <property type="entry name" value="PTS_IIB_fruc"/>
</dbReference>
<dbReference type="InterPro" id="IPR003352">
    <property type="entry name" value="PTS_EIIC"/>
</dbReference>
<keyword evidence="11 12" id="KW-0472">Membrane</keyword>
<proteinExistence type="predicted"/>
<keyword evidence="4" id="KW-0597">Phosphoprotein</keyword>
<dbReference type="NCBIfam" id="TIGR01427">
    <property type="entry name" value="PTS_IIC_fructo"/>
    <property type="match status" value="1"/>
</dbReference>
<evidence type="ECO:0000256" key="6">
    <source>
        <dbReference type="ARBA" id="ARBA00022679"/>
    </source>
</evidence>
<keyword evidence="8 12" id="KW-0812">Transmembrane</keyword>
<sequence>MKKLLAVTACPTGIAHTYMAAESLQKAAKDKNIPIKIETRGAVGVENEITPQEIAEAHAIIIAADTDVDEGRFAGKPVIKVPVAQGIKIPSELIDRALAKEASTEFSQKVQANETNQSSAKKQNVVYRHLMNGVSHMLPLVVAGGLIIAISFIFGITHEEGTFGAQLGKIGGSAMGLMVTVLSGYIAFSIAGKPGLAPGLVGGVLSTSMGAGFIGGILAGFIAGYAAKWLIQNIKLPKNFEGLKPILIVPLLSVLIIGLLMIYVIGEPIKALMDGLTTWLGSMGSANKIVLGAVLGAMMALDMGGPFNKTAYTFAVGLLGSGVYGPIAAVMAAGMTPPLGVWLATMIAPKKFTDEERQAGKVASILGLSFITEGAIPFGASDPLRMIPSFMIGSAVAGGLTMLFDVMLRAPHGGLFVLLIPNAVSNVLMYMLAIVIGTVVTALLVNLLKRTK</sequence>
<evidence type="ECO:0000256" key="10">
    <source>
        <dbReference type="ARBA" id="ARBA00022989"/>
    </source>
</evidence>
<evidence type="ECO:0000256" key="12">
    <source>
        <dbReference type="SAM" id="Phobius"/>
    </source>
</evidence>
<dbReference type="Pfam" id="PF02378">
    <property type="entry name" value="PTS_EIIC"/>
    <property type="match status" value="1"/>
</dbReference>
<evidence type="ECO:0000256" key="8">
    <source>
        <dbReference type="ARBA" id="ARBA00022692"/>
    </source>
</evidence>
<dbReference type="PANTHER" id="PTHR30505">
    <property type="entry name" value="FRUCTOSE-LIKE PERMEASE"/>
    <property type="match status" value="1"/>
</dbReference>
<dbReference type="Proteomes" id="UP001519273">
    <property type="component" value="Unassembled WGS sequence"/>
</dbReference>
<comment type="caution">
    <text evidence="15">The sequence shown here is derived from an EMBL/GenBank/DDBJ whole genome shotgun (WGS) entry which is preliminary data.</text>
</comment>
<comment type="subcellular location">
    <subcellularLocation>
        <location evidence="1">Cell inner membrane</location>
        <topology evidence="1">Multi-pass membrane protein</topology>
    </subcellularLocation>
</comment>
<dbReference type="InterPro" id="IPR013014">
    <property type="entry name" value="PTS_EIIC_2"/>
</dbReference>
<dbReference type="InterPro" id="IPR050864">
    <property type="entry name" value="Bacterial_PTS_Sugar_Transport"/>
</dbReference>
<dbReference type="CDD" id="cd05569">
    <property type="entry name" value="PTS_IIB_fructose"/>
    <property type="match status" value="1"/>
</dbReference>
<keyword evidence="10 12" id="KW-1133">Transmembrane helix</keyword>
<dbReference type="Gene3D" id="3.40.50.2300">
    <property type="match status" value="1"/>
</dbReference>
<dbReference type="PANTHER" id="PTHR30505:SF0">
    <property type="entry name" value="FRUCTOSE-LIKE PTS SYSTEM EIIBC COMPONENT-RELATED"/>
    <property type="match status" value="1"/>
</dbReference>
<keyword evidence="16" id="KW-1185">Reference proteome</keyword>
<evidence type="ECO:0000256" key="7">
    <source>
        <dbReference type="ARBA" id="ARBA00022683"/>
    </source>
</evidence>
<evidence type="ECO:0000259" key="14">
    <source>
        <dbReference type="PROSITE" id="PS51104"/>
    </source>
</evidence>
<dbReference type="InterPro" id="IPR013011">
    <property type="entry name" value="PTS_EIIB_2"/>
</dbReference>
<feature type="domain" description="PTS EIIC type-2" evidence="14">
    <location>
        <begin position="126"/>
        <end position="452"/>
    </location>
</feature>
<keyword evidence="6" id="KW-0808">Transferase</keyword>